<dbReference type="EMBL" id="FOLO01000007">
    <property type="protein sequence ID" value="SFC32259.1"/>
    <property type="molecule type" value="Genomic_DNA"/>
</dbReference>
<evidence type="ECO:0000313" key="2">
    <source>
        <dbReference type="Proteomes" id="UP000198862"/>
    </source>
</evidence>
<keyword evidence="2" id="KW-1185">Reference proteome</keyword>
<sequence>MKHLIKVLLITTWITACSDQAELKASNTNTPISKKIINENYAQPTFVGASEEEQLNLLKKLNLSKQPDNEQIRKKLLIELALFSNSDLQTALKLERITEKLEQFARVNQQDFEILAAYGNALSYQAIFHQDNLGKMNLLSRKGMRIMDRAIKEAPNNLGARLLRGISYANMPAFLNRSRFASVDLTLVKQYSTPKKNDAFTDFINYYLAMALAKNEEIKQAKKIWLALKNNPNSLWRDKASRRLKEVDNAFSL</sequence>
<gene>
    <name evidence="1" type="ORF">SAMN02745724_01420</name>
</gene>
<dbReference type="AlphaFoldDB" id="A0A1I1I771"/>
<organism evidence="1 2">
    <name type="scientific">Pseudoalteromonas denitrificans DSM 6059</name>
    <dbReference type="NCBI Taxonomy" id="1123010"/>
    <lineage>
        <taxon>Bacteria</taxon>
        <taxon>Pseudomonadati</taxon>
        <taxon>Pseudomonadota</taxon>
        <taxon>Gammaproteobacteria</taxon>
        <taxon>Alteromonadales</taxon>
        <taxon>Pseudoalteromonadaceae</taxon>
        <taxon>Pseudoalteromonas</taxon>
    </lineage>
</organism>
<name>A0A1I1I771_9GAMM</name>
<evidence type="ECO:0000313" key="1">
    <source>
        <dbReference type="EMBL" id="SFC32259.1"/>
    </source>
</evidence>
<reference evidence="1 2" key="1">
    <citation type="submission" date="2016-10" db="EMBL/GenBank/DDBJ databases">
        <authorList>
            <person name="de Groot N.N."/>
        </authorList>
    </citation>
    <scope>NUCLEOTIDE SEQUENCE [LARGE SCALE GENOMIC DNA]</scope>
    <source>
        <strain evidence="1 2">DSM 6059</strain>
    </source>
</reference>
<dbReference type="STRING" id="1123010.SAMN02745724_01420"/>
<proteinExistence type="predicted"/>
<dbReference type="RefSeq" id="WP_091982253.1">
    <property type="nucleotide sequence ID" value="NZ_FOLO01000007.1"/>
</dbReference>
<accession>A0A1I1I771</accession>
<dbReference type="OrthoDB" id="6291391at2"/>
<dbReference type="Proteomes" id="UP000198862">
    <property type="component" value="Unassembled WGS sequence"/>
</dbReference>
<protein>
    <submittedName>
        <fullName evidence="1">Uncharacterized protein</fullName>
    </submittedName>
</protein>
<dbReference type="PROSITE" id="PS51257">
    <property type="entry name" value="PROKAR_LIPOPROTEIN"/>
    <property type="match status" value="1"/>
</dbReference>